<dbReference type="EMBL" id="KB706134">
    <property type="protein sequence ID" value="EMR69094.1"/>
    <property type="molecule type" value="Genomic_DNA"/>
</dbReference>
<dbReference type="InterPro" id="IPR036291">
    <property type="entry name" value="NAD(P)-bd_dom_sf"/>
</dbReference>
<evidence type="ECO:0000313" key="13">
    <source>
        <dbReference type="Proteomes" id="UP000012174"/>
    </source>
</evidence>
<dbReference type="Gene3D" id="3.40.50.150">
    <property type="entry name" value="Vaccinia Virus protein VP39"/>
    <property type="match status" value="1"/>
</dbReference>
<feature type="domain" description="Carrier" evidence="9">
    <location>
        <begin position="2070"/>
        <end position="2147"/>
    </location>
</feature>
<dbReference type="Pfam" id="PF08242">
    <property type="entry name" value="Methyltransf_12"/>
    <property type="match status" value="1"/>
</dbReference>
<dbReference type="PANTHER" id="PTHR43775">
    <property type="entry name" value="FATTY ACID SYNTHASE"/>
    <property type="match status" value="1"/>
</dbReference>
<evidence type="ECO:0000259" key="9">
    <source>
        <dbReference type="PROSITE" id="PS50075"/>
    </source>
</evidence>
<keyword evidence="3" id="KW-0808">Transferase</keyword>
<dbReference type="Gene3D" id="3.40.50.720">
    <property type="entry name" value="NAD(P)-binding Rossmann-like Domain"/>
    <property type="match status" value="1"/>
</dbReference>
<dbReference type="InterPro" id="IPR049551">
    <property type="entry name" value="PKS_DH_C"/>
</dbReference>
<keyword evidence="4" id="KW-0521">NADP</keyword>
<dbReference type="PROSITE" id="PS52004">
    <property type="entry name" value="KS3_2"/>
    <property type="match status" value="1"/>
</dbReference>
<dbReference type="InterPro" id="IPR020841">
    <property type="entry name" value="PKS_Beta-ketoAc_synthase_dom"/>
</dbReference>
<dbReference type="SMART" id="SM00827">
    <property type="entry name" value="PKS_AT"/>
    <property type="match status" value="1"/>
</dbReference>
<dbReference type="Gene3D" id="3.40.366.10">
    <property type="entry name" value="Malonyl-Coenzyme A Acyl Carrier Protein, domain 2"/>
    <property type="match status" value="1"/>
</dbReference>
<dbReference type="InterPro" id="IPR036736">
    <property type="entry name" value="ACP-like_sf"/>
</dbReference>
<dbReference type="CDD" id="cd02440">
    <property type="entry name" value="AdoMet_MTases"/>
    <property type="match status" value="1"/>
</dbReference>
<dbReference type="FunFam" id="3.40.50.720:FF:000209">
    <property type="entry name" value="Polyketide synthase Pks12"/>
    <property type="match status" value="1"/>
</dbReference>
<dbReference type="Gene3D" id="1.10.1200.10">
    <property type="entry name" value="ACP-like"/>
    <property type="match status" value="1"/>
</dbReference>
<evidence type="ECO:0000256" key="8">
    <source>
        <dbReference type="PROSITE-ProRule" id="PRU01363"/>
    </source>
</evidence>
<dbReference type="InterPro" id="IPR020806">
    <property type="entry name" value="PKS_PP-bd"/>
</dbReference>
<evidence type="ECO:0000256" key="3">
    <source>
        <dbReference type="ARBA" id="ARBA00022679"/>
    </source>
</evidence>
<evidence type="ECO:0000313" key="12">
    <source>
        <dbReference type="EMBL" id="EMR69094.1"/>
    </source>
</evidence>
<dbReference type="GO" id="GO:0006633">
    <property type="term" value="P:fatty acid biosynthetic process"/>
    <property type="evidence" value="ECO:0007669"/>
    <property type="project" value="TreeGrafter"/>
</dbReference>
<dbReference type="GO" id="GO:0044550">
    <property type="term" value="P:secondary metabolite biosynthetic process"/>
    <property type="evidence" value="ECO:0007669"/>
    <property type="project" value="UniProtKB-ARBA"/>
</dbReference>
<name>M7SRJ7_EUTLA</name>
<dbReference type="InterPro" id="IPR016039">
    <property type="entry name" value="Thiolase-like"/>
</dbReference>
<dbReference type="InterPro" id="IPR011032">
    <property type="entry name" value="GroES-like_sf"/>
</dbReference>
<dbReference type="HOGENOM" id="CLU_000022_31_0_1"/>
<dbReference type="Pfam" id="PF00698">
    <property type="entry name" value="Acyl_transf_1"/>
    <property type="match status" value="1"/>
</dbReference>
<accession>M7SRJ7</accession>
<keyword evidence="5" id="KW-0560">Oxidoreductase</keyword>
<keyword evidence="2" id="KW-0597">Phosphoprotein</keyword>
<dbReference type="SMART" id="SM00825">
    <property type="entry name" value="PKS_KS"/>
    <property type="match status" value="1"/>
</dbReference>
<dbReference type="InterPro" id="IPR009081">
    <property type="entry name" value="PP-bd_ACP"/>
</dbReference>
<feature type="region of interest" description="N-terminal hotdog fold" evidence="8">
    <location>
        <begin position="644"/>
        <end position="780"/>
    </location>
</feature>
<dbReference type="OrthoDB" id="329835at2759"/>
<dbReference type="InterPro" id="IPR014030">
    <property type="entry name" value="Ketoacyl_synth_N"/>
</dbReference>
<dbReference type="SUPFAM" id="SSF53335">
    <property type="entry name" value="S-adenosyl-L-methionine-dependent methyltransferases"/>
    <property type="match status" value="1"/>
</dbReference>
<dbReference type="KEGG" id="ela:UCREL1_3886"/>
<evidence type="ECO:0000256" key="7">
    <source>
        <dbReference type="ARBA" id="ARBA00023315"/>
    </source>
</evidence>
<dbReference type="InterPro" id="IPR013149">
    <property type="entry name" value="ADH-like_C"/>
</dbReference>
<dbReference type="InterPro" id="IPR016035">
    <property type="entry name" value="Acyl_Trfase/lysoPLipase"/>
</dbReference>
<dbReference type="InterPro" id="IPR013968">
    <property type="entry name" value="PKS_KR"/>
</dbReference>
<dbReference type="InterPro" id="IPR016036">
    <property type="entry name" value="Malonyl_transacylase_ACP-bd"/>
</dbReference>
<dbReference type="InterPro" id="IPR057326">
    <property type="entry name" value="KR_dom"/>
</dbReference>
<dbReference type="PROSITE" id="PS50075">
    <property type="entry name" value="CARRIER"/>
    <property type="match status" value="1"/>
</dbReference>
<dbReference type="GO" id="GO:1901336">
    <property type="term" value="P:lactone biosynthetic process"/>
    <property type="evidence" value="ECO:0007669"/>
    <property type="project" value="UniProtKB-ARBA"/>
</dbReference>
<evidence type="ECO:0000259" key="11">
    <source>
        <dbReference type="PROSITE" id="PS52019"/>
    </source>
</evidence>
<keyword evidence="1" id="KW-0596">Phosphopantetheine</keyword>
<dbReference type="Pfam" id="PF00109">
    <property type="entry name" value="ketoacyl-synt"/>
    <property type="match status" value="1"/>
</dbReference>
<keyword evidence="7" id="KW-0012">Acyltransferase</keyword>
<dbReference type="GO" id="GO:0016491">
    <property type="term" value="F:oxidoreductase activity"/>
    <property type="evidence" value="ECO:0007669"/>
    <property type="project" value="UniProtKB-KW"/>
</dbReference>
<dbReference type="SUPFAM" id="SSF53901">
    <property type="entry name" value="Thiolase-like"/>
    <property type="match status" value="1"/>
</dbReference>
<dbReference type="SMART" id="SM00823">
    <property type="entry name" value="PKS_PP"/>
    <property type="match status" value="1"/>
</dbReference>
<dbReference type="SUPFAM" id="SSF55048">
    <property type="entry name" value="Probable ACP-binding domain of malonyl-CoA ACP transacylase"/>
    <property type="match status" value="1"/>
</dbReference>
<dbReference type="InterPro" id="IPR029063">
    <property type="entry name" value="SAM-dependent_MTases_sf"/>
</dbReference>
<dbReference type="SUPFAM" id="SSF47336">
    <property type="entry name" value="ACP-like"/>
    <property type="match status" value="1"/>
</dbReference>
<evidence type="ECO:0000256" key="2">
    <source>
        <dbReference type="ARBA" id="ARBA00022553"/>
    </source>
</evidence>
<dbReference type="SUPFAM" id="SSF52151">
    <property type="entry name" value="FabD/lysophospholipase-like"/>
    <property type="match status" value="1"/>
</dbReference>
<evidence type="ECO:0000256" key="4">
    <source>
        <dbReference type="ARBA" id="ARBA00022857"/>
    </source>
</evidence>
<organism evidence="12 13">
    <name type="scientific">Eutypa lata (strain UCR-EL1)</name>
    <name type="common">Grapevine dieback disease fungus</name>
    <name type="synonym">Eutypa armeniacae</name>
    <dbReference type="NCBI Taxonomy" id="1287681"/>
    <lineage>
        <taxon>Eukaryota</taxon>
        <taxon>Fungi</taxon>
        <taxon>Dikarya</taxon>
        <taxon>Ascomycota</taxon>
        <taxon>Pezizomycotina</taxon>
        <taxon>Sordariomycetes</taxon>
        <taxon>Xylariomycetidae</taxon>
        <taxon>Xylariales</taxon>
        <taxon>Diatrypaceae</taxon>
        <taxon>Eutypa</taxon>
    </lineage>
</organism>
<dbReference type="InterPro" id="IPR014043">
    <property type="entry name" value="Acyl_transferase_dom"/>
</dbReference>
<dbReference type="Gene3D" id="3.40.47.10">
    <property type="match status" value="1"/>
</dbReference>
<dbReference type="InterPro" id="IPR020843">
    <property type="entry name" value="ER"/>
</dbReference>
<dbReference type="InterPro" id="IPR001227">
    <property type="entry name" value="Ac_transferase_dom_sf"/>
</dbReference>
<proteinExistence type="predicted"/>
<dbReference type="SMART" id="SM00822">
    <property type="entry name" value="PKS_KR"/>
    <property type="match status" value="1"/>
</dbReference>
<dbReference type="Pfam" id="PF08659">
    <property type="entry name" value="KR"/>
    <property type="match status" value="1"/>
</dbReference>
<dbReference type="Gene3D" id="3.90.180.10">
    <property type="entry name" value="Medium-chain alcohol dehydrogenases, catalytic domain"/>
    <property type="match status" value="1"/>
</dbReference>
<feature type="region of interest" description="C-terminal hotdog fold" evidence="8">
    <location>
        <begin position="809"/>
        <end position="963"/>
    </location>
</feature>
<reference evidence="13" key="1">
    <citation type="journal article" date="2013" name="Genome Announc.">
        <title>Draft genome sequence of the grapevine dieback fungus Eutypa lata UCR-EL1.</title>
        <authorList>
            <person name="Blanco-Ulate B."/>
            <person name="Rolshausen P.E."/>
            <person name="Cantu D."/>
        </authorList>
    </citation>
    <scope>NUCLEOTIDE SEQUENCE [LARGE SCALE GENOMIC DNA]</scope>
    <source>
        <strain evidence="13">UCR-EL1</strain>
    </source>
</reference>
<evidence type="ECO:0000259" key="10">
    <source>
        <dbReference type="PROSITE" id="PS52004"/>
    </source>
</evidence>
<dbReference type="SUPFAM" id="SSF51735">
    <property type="entry name" value="NAD(P)-binding Rossmann-fold domains"/>
    <property type="match status" value="2"/>
</dbReference>
<dbReference type="SMART" id="SM01294">
    <property type="entry name" value="PKS_PP_betabranch"/>
    <property type="match status" value="1"/>
</dbReference>
<dbReference type="SUPFAM" id="SSF50129">
    <property type="entry name" value="GroES-like"/>
    <property type="match status" value="1"/>
</dbReference>
<dbReference type="InterPro" id="IPR013217">
    <property type="entry name" value="Methyltransf_12"/>
</dbReference>
<evidence type="ECO:0000256" key="1">
    <source>
        <dbReference type="ARBA" id="ARBA00022450"/>
    </source>
</evidence>
<gene>
    <name evidence="12" type="ORF">UCREL1_3886</name>
</gene>
<dbReference type="SMART" id="SM00829">
    <property type="entry name" value="PKS_ER"/>
    <property type="match status" value="1"/>
</dbReference>
<dbReference type="GO" id="GO:0004312">
    <property type="term" value="F:fatty acid synthase activity"/>
    <property type="evidence" value="ECO:0007669"/>
    <property type="project" value="TreeGrafter"/>
</dbReference>
<dbReference type="PROSITE" id="PS52019">
    <property type="entry name" value="PKS_MFAS_DH"/>
    <property type="match status" value="1"/>
</dbReference>
<dbReference type="InterPro" id="IPR042104">
    <property type="entry name" value="PKS_dehydratase_sf"/>
</dbReference>
<evidence type="ECO:0000256" key="6">
    <source>
        <dbReference type="ARBA" id="ARBA00023268"/>
    </source>
</evidence>
<dbReference type="Pfam" id="PF00550">
    <property type="entry name" value="PP-binding"/>
    <property type="match status" value="1"/>
</dbReference>
<dbReference type="InterPro" id="IPR049900">
    <property type="entry name" value="PKS_mFAS_DH"/>
</dbReference>
<keyword evidence="6" id="KW-0511">Multifunctional enzyme</keyword>
<dbReference type="CDD" id="cd00833">
    <property type="entry name" value="PKS"/>
    <property type="match status" value="1"/>
</dbReference>
<dbReference type="Pfam" id="PF00107">
    <property type="entry name" value="ADH_zinc_N"/>
    <property type="match status" value="1"/>
</dbReference>
<protein>
    <submittedName>
        <fullName evidence="12">Putative polyketide synthase protein</fullName>
    </submittedName>
</protein>
<dbReference type="GO" id="GO:0031177">
    <property type="term" value="F:phosphopantetheine binding"/>
    <property type="evidence" value="ECO:0007669"/>
    <property type="project" value="InterPro"/>
</dbReference>
<dbReference type="InterPro" id="IPR014031">
    <property type="entry name" value="Ketoacyl_synth_C"/>
</dbReference>
<dbReference type="Gene3D" id="3.10.129.110">
    <property type="entry name" value="Polyketide synthase dehydratase"/>
    <property type="match status" value="1"/>
</dbReference>
<evidence type="ECO:0000256" key="5">
    <source>
        <dbReference type="ARBA" id="ARBA00023002"/>
    </source>
</evidence>
<sequence>MLLSPELSLYLSNMNFLSPDSRCFSFDARANGYARGEGVVALVLKPVANALRDGNVIRAIIRATASNHDSRTPILTQPSAEAQEALIRHTYAKAGLDLGETRYFEAHGTGTAAGDPIEMTAIGRVFRTTRSSEEPLFVGSVKANIGHLEGASGLAGIIKSILVLEKGIIPPNALFESINPDIDEEFYNIKSTPWPKTGLRRISINSFGIGGANSHVILDDAFHYLQTHGLIGHHHCADVSTLASPVSISVVTDPNSDGYDYGNCNGVSEIHDYPPVPKLLVFSASDPGAIQRMVSDYENYFQSRIAGHSQKLAQFAYTLAARRSIMPWRTFALMDATYGIVGGEEQDIIIPPSFPIFRPARASTEKNSIAFVFTGQGAQHAGMGLELMQYNAFGESLRKSNDILTSLGCEWSIFEELRNDENIHQPEFSQSLCTALQIALVDLLRTFDVEPAAVIGHSSGEIAAAYTIGAISHESACKVAYFRGKVATKLRTTTTPGAMLSVNLAETEVLKLLDMLGLGTGNQSIYVACFNSPSNITLSGYQDAIDTLKCYLDHEGIFAQKVNTGVAYHSPAMLAVASEYHTLMSNLAMSNAQRNAHKKAAPMVSSVTGGIIDPKLLLMPEYWVNNMISPVRFVDAIQHLKSLTPTLTLPLGAGNVTDLVEIGPHAALRRPIRDTPLSVKGSIICPGTGMLVMAIEAAKEAAAVKNRVISGFHFKKAHFIAPIIVGKTTQDATETELHLRPIQHPDEKESTLFEIHIYTHRDDRWMECFSANVEVQYEVAIIAVIAEMETDMAHKQIQVDVERAFASCANEIDYKEFYSFWKDHGIYYGESFRLLHGIRWDGHATSVARIDTESAARHYQATDSPVHPALLDATLHTMLLLASKGLSDTNTSTLVPQQLADTWFSAKLWNRSTSSLRLSSIAHRTTDNPTGIEYAAYALADDGSPVCVIQHLAMAETSQHDKSSEHDGAIRRLLHNIAWKPQLSSLRENELQKLCDTRSLDIDESAMVNFYLKIEFTMWVAARKALREVTFAELDPSRSYLRKLVACLEQQTAEKTAEGKSEGFSDLALESLLRECETDDPDWCLFTTVARALPSILRGETDTLETLFATNAAEKFYDRLFNDHMRDGRIQTFLELASHEKPDLKILEVGAGTGALTYHVLSVLQNLERQTGKTCFAEYTYTDISPSFFDNARTRFKVCQNRIHFKTLDLERDVLTQDFELYGYDLILAGSVLHATSNLAASLKNIRQLLKPKSHIMFLEITDLNSLCATVGFGCLEGWWLGTEPWRQHTPLITVQRWGTLLREAGFSGLDFVHKPYKSDTCQYSSVIVSTAVYPEQVTGTNGVSGHQRQFLLLVDPESDTQNVMAAEITRHHSNMQVVSLAYIAKRDTAASSDDVIISLLEVGAPYLATLSDMDFQVLQKLIYDAYNILWVTWSSFTHNSAADPHYSIAVGLLRSVSSEDSNKHIVLLAIESCAPRRGPDFVLDVLQSCFLSVPASCETDFVVRDEHLEIGRLVEEVELNIERTARIIPQMRNEPWQPGVRLALALGTPGILDTLQFIEDSATADLDPNEVEIEAAAWPVSFRDIFIALGRLGKEGLGFECAGNVTRVGANCPDFQPGNRVLMIVEGCMRSHPRAPAHAVFKIPNTVSFNDAVSAINPGMTAYHALVNIARLQAGDKILIHAAAGSTGQMAVGIAKSLGAEVFATIGSNDKKQLLIQKFCIPENHIFYSRNTDFSRGVLRVTKGYGVDVVLNSLSGKSLYASWDCIAPYGRFVEIGKADIRANSGLPMGRFAKNVSFAAIDLHHIVNTNSRLTRQLAEKILELVVQGDVSAPAPLHVYCVSDVEKAFRYMQSGRNTGRIIVTLSHTDVVPDTAFYNMTHAQWSQTVRSKVNASWNLHRVLPRNMDFFILLSSLSGIYGSSGQANYAAGCTFQDALARFRTANGLAGSVSLDLGWMRTIGIISESEDYRRHRERARDMSPIEAEDLLAILDHYCDPSMPALDVARSQLLVGVTTPAHFQAQGEAPPPTLKRPLFVGFNDLQLSSTGRISTEHTAQEDPTMLFRQASDPKIRSDIVVTALKSKLARALDVSTEEVDPGKTLSDYGTDSLMALELRGWFRKAFNADVAVFEIMGWTTITAVGELVAAKTVV</sequence>
<dbReference type="Pfam" id="PF02801">
    <property type="entry name" value="Ketoacyl-synt_C"/>
    <property type="match status" value="1"/>
</dbReference>
<dbReference type="Proteomes" id="UP000012174">
    <property type="component" value="Unassembled WGS sequence"/>
</dbReference>
<comment type="caution">
    <text evidence="8">Lacks conserved residue(s) required for the propagation of feature annotation.</text>
</comment>
<dbReference type="Gene3D" id="3.30.70.3290">
    <property type="match status" value="1"/>
</dbReference>
<keyword evidence="13" id="KW-1185">Reference proteome</keyword>
<dbReference type="InterPro" id="IPR050091">
    <property type="entry name" value="PKS_NRPS_Biosynth_Enz"/>
</dbReference>
<dbReference type="CDD" id="cd05195">
    <property type="entry name" value="enoyl_red"/>
    <property type="match status" value="1"/>
</dbReference>
<dbReference type="PANTHER" id="PTHR43775:SF29">
    <property type="entry name" value="ASPERFURANONE POLYKETIDE SYNTHASE AFOG-RELATED"/>
    <property type="match status" value="1"/>
</dbReference>
<dbReference type="eggNOG" id="KOG1202">
    <property type="taxonomic scope" value="Eukaryota"/>
</dbReference>
<dbReference type="Pfam" id="PF14765">
    <property type="entry name" value="PS-DH"/>
    <property type="match status" value="1"/>
</dbReference>
<feature type="domain" description="Ketosynthase family 3 (KS3)" evidence="10">
    <location>
        <begin position="1"/>
        <end position="220"/>
    </location>
</feature>
<feature type="domain" description="PKS/mFAS DH" evidence="11">
    <location>
        <begin position="644"/>
        <end position="963"/>
    </location>
</feature>